<dbReference type="EMBL" id="UINC01036848">
    <property type="protein sequence ID" value="SVB31440.1"/>
    <property type="molecule type" value="Genomic_DNA"/>
</dbReference>
<protein>
    <recommendedName>
        <fullName evidence="1">Fe/B12 periplasmic-binding domain-containing protein</fullName>
    </recommendedName>
</protein>
<evidence type="ECO:0000259" key="1">
    <source>
        <dbReference type="PROSITE" id="PS50983"/>
    </source>
</evidence>
<dbReference type="InterPro" id="IPR051030">
    <property type="entry name" value="Vitamin_B12-ABC_binding"/>
</dbReference>
<dbReference type="SUPFAM" id="SSF53807">
    <property type="entry name" value="Helical backbone' metal receptor"/>
    <property type="match status" value="1"/>
</dbReference>
<dbReference type="CDD" id="cd01144">
    <property type="entry name" value="BtuF"/>
    <property type="match status" value="1"/>
</dbReference>
<dbReference type="PANTHER" id="PTHR42860">
    <property type="entry name" value="VITAMIN B12-BINDING PROTEIN"/>
    <property type="match status" value="1"/>
</dbReference>
<dbReference type="PROSITE" id="PS50983">
    <property type="entry name" value="FE_B12_PBP"/>
    <property type="match status" value="1"/>
</dbReference>
<dbReference type="AlphaFoldDB" id="A0A382CZ45"/>
<organism evidence="2">
    <name type="scientific">marine metagenome</name>
    <dbReference type="NCBI Taxonomy" id="408172"/>
    <lineage>
        <taxon>unclassified sequences</taxon>
        <taxon>metagenomes</taxon>
        <taxon>ecological metagenomes</taxon>
    </lineage>
</organism>
<gene>
    <name evidence="2" type="ORF">METZ01_LOCUS184294</name>
</gene>
<evidence type="ECO:0000313" key="2">
    <source>
        <dbReference type="EMBL" id="SVB31440.1"/>
    </source>
</evidence>
<dbReference type="Pfam" id="PF01497">
    <property type="entry name" value="Peripla_BP_2"/>
    <property type="match status" value="1"/>
</dbReference>
<sequence length="304" mass="34273">MPRILSLIPSSTEIVCALGFENQLIGRSHECDFPSSVQKLSSCTAPKFKVEGTSAEIDQRVKSILKNALSVYQIDEKKLQQMQPDIIITQAQCEVCAVSLKDVENAVCEWVESRPQIVSLEPNQLSDIWKDFINIAEALGVKEQGHELVSQLKQRMNKIAQKTINFPQKPTVVCIEWIEPLMSAGNWMPELIEMGGGINLFGVAGEQSPWMTWEQLLEANPDVILVMPCGFNLSRSKAEMSSLSKKPEWSQLNSVQNQQVYLTDGNQYFNRPGPRLVESLEIIAEILHPAHFDFHHQQSGWEQL</sequence>
<feature type="domain" description="Fe/B12 periplasmic-binding" evidence="1">
    <location>
        <begin position="3"/>
        <end position="291"/>
    </location>
</feature>
<name>A0A382CZ45_9ZZZZ</name>
<dbReference type="Gene3D" id="3.40.50.1980">
    <property type="entry name" value="Nitrogenase molybdenum iron protein domain"/>
    <property type="match status" value="2"/>
</dbReference>
<dbReference type="InterPro" id="IPR002491">
    <property type="entry name" value="ABC_transptr_periplasmic_BD"/>
</dbReference>
<proteinExistence type="predicted"/>
<dbReference type="PANTHER" id="PTHR42860:SF1">
    <property type="entry name" value="VITAMIN B12-BINDING PROTEIN"/>
    <property type="match status" value="1"/>
</dbReference>
<accession>A0A382CZ45</accession>
<reference evidence="2" key="1">
    <citation type="submission" date="2018-05" db="EMBL/GenBank/DDBJ databases">
        <authorList>
            <person name="Lanie J.A."/>
            <person name="Ng W.-L."/>
            <person name="Kazmierczak K.M."/>
            <person name="Andrzejewski T.M."/>
            <person name="Davidsen T.M."/>
            <person name="Wayne K.J."/>
            <person name="Tettelin H."/>
            <person name="Glass J.I."/>
            <person name="Rusch D."/>
            <person name="Podicherti R."/>
            <person name="Tsui H.-C.T."/>
            <person name="Winkler M.E."/>
        </authorList>
    </citation>
    <scope>NUCLEOTIDE SEQUENCE</scope>
</reference>